<proteinExistence type="predicted"/>
<name>A0AAV5EUQ8_ELECO</name>
<evidence type="ECO:0000313" key="3">
    <source>
        <dbReference type="Proteomes" id="UP001054889"/>
    </source>
</evidence>
<gene>
    <name evidence="2" type="primary">gb14078</name>
    <name evidence="2" type="ORF">PR202_gb14078</name>
</gene>
<dbReference type="PANTHER" id="PTHR32133">
    <property type="entry name" value="OS07G0120400 PROTEIN"/>
    <property type="match status" value="1"/>
</dbReference>
<dbReference type="Pfam" id="PF23635">
    <property type="entry name" value="Beta-prop_AT5G49610-like"/>
    <property type="match status" value="1"/>
</dbReference>
<reference evidence="2" key="1">
    <citation type="journal article" date="2018" name="DNA Res.">
        <title>Multiple hybrid de novo genome assembly of finger millet, an orphan allotetraploid crop.</title>
        <authorList>
            <person name="Hatakeyama M."/>
            <person name="Aluri S."/>
            <person name="Balachadran M.T."/>
            <person name="Sivarajan S.R."/>
            <person name="Patrignani A."/>
            <person name="Gruter S."/>
            <person name="Poveda L."/>
            <person name="Shimizu-Inatsugi R."/>
            <person name="Baeten J."/>
            <person name="Francoijs K.J."/>
            <person name="Nataraja K.N."/>
            <person name="Reddy Y.A.N."/>
            <person name="Phadnis S."/>
            <person name="Ravikumar R.L."/>
            <person name="Schlapbach R."/>
            <person name="Sreeman S.M."/>
            <person name="Shimizu K.K."/>
        </authorList>
    </citation>
    <scope>NUCLEOTIDE SEQUENCE</scope>
</reference>
<keyword evidence="3" id="KW-1185">Reference proteome</keyword>
<dbReference type="AlphaFoldDB" id="A0AAV5EUQ8"/>
<dbReference type="Proteomes" id="UP001054889">
    <property type="component" value="Unassembled WGS sequence"/>
</dbReference>
<dbReference type="InterPro" id="IPR056594">
    <property type="entry name" value="AT5G49610-like_b-prop"/>
</dbReference>
<comment type="caution">
    <text evidence="2">The sequence shown here is derived from an EMBL/GenBank/DDBJ whole genome shotgun (WGS) entry which is preliminary data.</text>
</comment>
<accession>A0AAV5EUQ8</accession>
<feature type="domain" description="F-box" evidence="1">
    <location>
        <begin position="126"/>
        <end position="169"/>
    </location>
</feature>
<reference evidence="2" key="2">
    <citation type="submission" date="2021-12" db="EMBL/GenBank/DDBJ databases">
        <title>Resequencing data analysis of finger millet.</title>
        <authorList>
            <person name="Hatakeyama M."/>
            <person name="Aluri S."/>
            <person name="Balachadran M.T."/>
            <person name="Sivarajan S.R."/>
            <person name="Poveda L."/>
            <person name="Shimizu-Inatsugi R."/>
            <person name="Schlapbach R."/>
            <person name="Sreeman S.M."/>
            <person name="Shimizu K.K."/>
        </authorList>
    </citation>
    <scope>NUCLEOTIDE SEQUENCE</scope>
</reference>
<dbReference type="Pfam" id="PF00646">
    <property type="entry name" value="F-box"/>
    <property type="match status" value="1"/>
</dbReference>
<evidence type="ECO:0000313" key="2">
    <source>
        <dbReference type="EMBL" id="GJN26168.1"/>
    </source>
</evidence>
<dbReference type="SMART" id="SM00256">
    <property type="entry name" value="FBOX"/>
    <property type="match status" value="1"/>
</dbReference>
<evidence type="ECO:0000259" key="1">
    <source>
        <dbReference type="SMART" id="SM00256"/>
    </source>
</evidence>
<dbReference type="EMBL" id="BQKI01000079">
    <property type="protein sequence ID" value="GJN26168.1"/>
    <property type="molecule type" value="Genomic_DNA"/>
</dbReference>
<dbReference type="Gene3D" id="1.20.1280.50">
    <property type="match status" value="1"/>
</dbReference>
<protein>
    <recommendedName>
        <fullName evidence="1">F-box domain-containing protein</fullName>
    </recommendedName>
</protein>
<dbReference type="SUPFAM" id="SSF81383">
    <property type="entry name" value="F-box domain"/>
    <property type="match status" value="1"/>
</dbReference>
<dbReference type="InterPro" id="IPR036047">
    <property type="entry name" value="F-box-like_dom_sf"/>
</dbReference>
<dbReference type="InterPro" id="IPR001810">
    <property type="entry name" value="F-box_dom"/>
</dbReference>
<sequence>MVKRDKGDAAAARAEFQPYVGIGHAAAFQPFHAGATQMGRLTESRLPGPPALVDDAAVTQMGRHTESRLRSPPALVDDAAATQMDHRTESRLSSPPALVDDAVATQMDHRTESGLRTTPTGSLPALVDDAVSEILLRLPPSDPSSLARASLVCKAWRDIIASLAFLRRYRDFHQTLQLLGFLQHNNNNKQQHDVPVAHFTPTTAFRPSVLHHFNRRVLDCRHGRVLLQDINAAELVVWNPVTGAQSSHPMPPEVPSLDALLSYDCNAVVLCAAGAGCDHRGCADGPFFIAFAGVEDDIVVHASLYASQTGTWSPQTSIRMYSVLRLPAGLAGNATYFVGEFSTILQFDLGDRSLSVIQLPAVTEESPELEEVLLTGKLDGTLGVAAMFADRLHLWSREVDPGGVAGWAQHSVFKLGRPAILCGYADVANYILGCTDDGVFAISLDSFSSTKCATWAWTRSSSSTPRT</sequence>
<organism evidence="2 3">
    <name type="scientific">Eleusine coracana subsp. coracana</name>
    <dbReference type="NCBI Taxonomy" id="191504"/>
    <lineage>
        <taxon>Eukaryota</taxon>
        <taxon>Viridiplantae</taxon>
        <taxon>Streptophyta</taxon>
        <taxon>Embryophyta</taxon>
        <taxon>Tracheophyta</taxon>
        <taxon>Spermatophyta</taxon>
        <taxon>Magnoliopsida</taxon>
        <taxon>Liliopsida</taxon>
        <taxon>Poales</taxon>
        <taxon>Poaceae</taxon>
        <taxon>PACMAD clade</taxon>
        <taxon>Chloridoideae</taxon>
        <taxon>Cynodonteae</taxon>
        <taxon>Eleusininae</taxon>
        <taxon>Eleusine</taxon>
    </lineage>
</organism>